<organism evidence="1">
    <name type="scientific">Arundo donax</name>
    <name type="common">Giant reed</name>
    <name type="synonym">Donax arundinaceus</name>
    <dbReference type="NCBI Taxonomy" id="35708"/>
    <lineage>
        <taxon>Eukaryota</taxon>
        <taxon>Viridiplantae</taxon>
        <taxon>Streptophyta</taxon>
        <taxon>Embryophyta</taxon>
        <taxon>Tracheophyta</taxon>
        <taxon>Spermatophyta</taxon>
        <taxon>Magnoliopsida</taxon>
        <taxon>Liliopsida</taxon>
        <taxon>Poales</taxon>
        <taxon>Poaceae</taxon>
        <taxon>PACMAD clade</taxon>
        <taxon>Arundinoideae</taxon>
        <taxon>Arundineae</taxon>
        <taxon>Arundo</taxon>
    </lineage>
</organism>
<accession>A0A0A9GHC3</accession>
<evidence type="ECO:0000313" key="1">
    <source>
        <dbReference type="EMBL" id="JAE20058.1"/>
    </source>
</evidence>
<dbReference type="AlphaFoldDB" id="A0A0A9GHC3"/>
<sequence>MVTTESPEGLKPSREITFALKNEDCKNCCGATNRSCNPEFLMSTSKQGQTPFP</sequence>
<protein>
    <submittedName>
        <fullName evidence="1">Fcr2</fullName>
    </submittedName>
</protein>
<proteinExistence type="predicted"/>
<name>A0A0A9GHC3_ARUDO</name>
<reference evidence="1" key="1">
    <citation type="submission" date="2014-09" db="EMBL/GenBank/DDBJ databases">
        <authorList>
            <person name="Magalhaes I.L.F."/>
            <person name="Oliveira U."/>
            <person name="Santos F.R."/>
            <person name="Vidigal T.H.D.A."/>
            <person name="Brescovit A.D."/>
            <person name="Santos A.J."/>
        </authorList>
    </citation>
    <scope>NUCLEOTIDE SEQUENCE</scope>
    <source>
        <tissue evidence="1">Shoot tissue taken approximately 20 cm above the soil surface</tissue>
    </source>
</reference>
<dbReference type="EMBL" id="GBRH01177838">
    <property type="protein sequence ID" value="JAE20058.1"/>
    <property type="molecule type" value="Transcribed_RNA"/>
</dbReference>
<reference evidence="1" key="2">
    <citation type="journal article" date="2015" name="Data Brief">
        <title>Shoot transcriptome of the giant reed, Arundo donax.</title>
        <authorList>
            <person name="Barrero R.A."/>
            <person name="Guerrero F.D."/>
            <person name="Moolhuijzen P."/>
            <person name="Goolsby J.A."/>
            <person name="Tidwell J."/>
            <person name="Bellgard S.E."/>
            <person name="Bellgard M.I."/>
        </authorList>
    </citation>
    <scope>NUCLEOTIDE SEQUENCE</scope>
    <source>
        <tissue evidence="1">Shoot tissue taken approximately 20 cm above the soil surface</tissue>
    </source>
</reference>